<keyword evidence="2" id="KW-1185">Reference proteome</keyword>
<evidence type="ECO:0000313" key="1">
    <source>
        <dbReference type="EMBL" id="GGP09835.1"/>
    </source>
</evidence>
<accession>A0ABQ2NTQ7</accession>
<reference evidence="2" key="1">
    <citation type="journal article" date="2019" name="Int. J. Syst. Evol. Microbiol.">
        <title>The Global Catalogue of Microorganisms (GCM) 10K type strain sequencing project: providing services to taxonomists for standard genome sequencing and annotation.</title>
        <authorList>
            <consortium name="The Broad Institute Genomics Platform"/>
            <consortium name="The Broad Institute Genome Sequencing Center for Infectious Disease"/>
            <person name="Wu L."/>
            <person name="Ma J."/>
        </authorList>
    </citation>
    <scope>NUCLEOTIDE SEQUENCE [LARGE SCALE GENOMIC DNA]</scope>
    <source>
        <strain evidence="2">CGMCC 1.7693</strain>
    </source>
</reference>
<dbReference type="RefSeq" id="WP_188733886.1">
    <property type="nucleotide sequence ID" value="NZ_BMLW01000004.1"/>
</dbReference>
<name>A0ABQ2NTQ7_9BACI</name>
<comment type="caution">
    <text evidence="1">The sequence shown here is derived from an EMBL/GenBank/DDBJ whole genome shotgun (WGS) entry which is preliminary data.</text>
</comment>
<protein>
    <recommendedName>
        <fullName evidence="3">Inhibitor of sigma-G Gin protein</fullName>
    </recommendedName>
</protein>
<gene>
    <name evidence="1" type="ORF">GCM10011346_15530</name>
</gene>
<sequence length="64" mass="7201">MAEKLVCSACGTVDSDGERFSNGDCLCRECYNAVIDVFFEPKGRLDTTRAYTFMIPKRPMKKGK</sequence>
<organism evidence="1 2">
    <name type="scientific">Oceanobacillus neutriphilus</name>
    <dbReference type="NCBI Taxonomy" id="531815"/>
    <lineage>
        <taxon>Bacteria</taxon>
        <taxon>Bacillati</taxon>
        <taxon>Bacillota</taxon>
        <taxon>Bacilli</taxon>
        <taxon>Bacillales</taxon>
        <taxon>Bacillaceae</taxon>
        <taxon>Oceanobacillus</taxon>
    </lineage>
</organism>
<dbReference type="EMBL" id="BMLW01000004">
    <property type="protein sequence ID" value="GGP09835.1"/>
    <property type="molecule type" value="Genomic_DNA"/>
</dbReference>
<dbReference type="Proteomes" id="UP000641206">
    <property type="component" value="Unassembled WGS sequence"/>
</dbReference>
<evidence type="ECO:0000313" key="2">
    <source>
        <dbReference type="Proteomes" id="UP000641206"/>
    </source>
</evidence>
<evidence type="ECO:0008006" key="3">
    <source>
        <dbReference type="Google" id="ProtNLM"/>
    </source>
</evidence>
<proteinExistence type="predicted"/>